<protein>
    <submittedName>
        <fullName evidence="8">Glycoside hydrolase family 30 beta sandwich domain-containing protein</fullName>
    </submittedName>
</protein>
<keyword evidence="9" id="KW-1185">Reference proteome</keyword>
<dbReference type="SUPFAM" id="SSF51445">
    <property type="entry name" value="(Trans)glycosidases"/>
    <property type="match status" value="1"/>
</dbReference>
<dbReference type="PANTHER" id="PTHR11069">
    <property type="entry name" value="GLUCOSYLCERAMIDASE"/>
    <property type="match status" value="1"/>
</dbReference>
<dbReference type="PROSITE" id="PS51257">
    <property type="entry name" value="PROKAR_LIPOPROTEIN"/>
    <property type="match status" value="1"/>
</dbReference>
<evidence type="ECO:0000256" key="4">
    <source>
        <dbReference type="RuleBase" id="RU361188"/>
    </source>
</evidence>
<feature type="chain" id="PRO_5047458772" evidence="5">
    <location>
        <begin position="22"/>
        <end position="464"/>
    </location>
</feature>
<sequence length="464" mass="51082">MKSLVLFVSLLILFISCNTSSNNKLMVETWLTDPAANLLFQKQTPGNVDEKNTAATISIDDKQTYQTMDGYGFSLTGGSAFHLHNMDAANRAALLKELFTTDGNNIGISYLRVSIGASDLDDHVFSYDDLPKGQTDTAMEKFSIAEDKKWLIPVLKEILAINPDIKILGSPWSAPLWMKTNDSVRGGSLKQEYHNAYAKYFVKYIQAMKAEGINIDAITIQNEPLHPGNTPSMYMLPEQQGAFLKNSLGPAFKAAGLKTKIILYDHNADRPDYPMSILADKEAAQYADGSAFHLYAGPIDTLSKVHDAFPGKNLYFTEQWTGAPGNIPEDLKWNVKTLLIGGARNWCKNYLQWNLAANSKYEPHTSDGGCDQCLGGVTIDGNNVKRNSGYYNIAHASKFVRPGSVRIASNMIEGLPNVAFRTPDGKKVLVVLNETNKARTFKIVDGGQVAFELLNSGAVATYVW</sequence>
<dbReference type="PRINTS" id="PR00843">
    <property type="entry name" value="GLHYDRLASE30"/>
</dbReference>
<feature type="domain" description="Glycosyl hydrolase family 30 TIM-barrel" evidence="6">
    <location>
        <begin position="69"/>
        <end position="400"/>
    </location>
</feature>
<dbReference type="GO" id="GO:0016787">
    <property type="term" value="F:hydrolase activity"/>
    <property type="evidence" value="ECO:0007669"/>
    <property type="project" value="UniProtKB-KW"/>
</dbReference>
<comment type="similarity">
    <text evidence="1 4">Belongs to the glycosyl hydrolase 30 family.</text>
</comment>
<dbReference type="InterPro" id="IPR013780">
    <property type="entry name" value="Glyco_hydro_b"/>
</dbReference>
<dbReference type="InterPro" id="IPR033452">
    <property type="entry name" value="GH30_C"/>
</dbReference>
<gene>
    <name evidence="8" type="ORF">QTN47_09930</name>
</gene>
<keyword evidence="2 5" id="KW-0732">Signal</keyword>
<dbReference type="InterPro" id="IPR033453">
    <property type="entry name" value="Glyco_hydro_30_TIM-barrel"/>
</dbReference>
<dbReference type="InterPro" id="IPR001139">
    <property type="entry name" value="Glyco_hydro_30"/>
</dbReference>
<evidence type="ECO:0000256" key="5">
    <source>
        <dbReference type="SAM" id="SignalP"/>
    </source>
</evidence>
<evidence type="ECO:0000259" key="7">
    <source>
        <dbReference type="Pfam" id="PF17189"/>
    </source>
</evidence>
<organism evidence="8 9">
    <name type="scientific">Danxiaibacter flavus</name>
    <dbReference type="NCBI Taxonomy" id="3049108"/>
    <lineage>
        <taxon>Bacteria</taxon>
        <taxon>Pseudomonadati</taxon>
        <taxon>Bacteroidota</taxon>
        <taxon>Chitinophagia</taxon>
        <taxon>Chitinophagales</taxon>
        <taxon>Chitinophagaceae</taxon>
        <taxon>Danxiaibacter</taxon>
    </lineage>
</organism>
<keyword evidence="3 4" id="KW-0378">Hydrolase</keyword>
<name>A0ABV3ZH35_9BACT</name>
<keyword evidence="4" id="KW-0326">Glycosidase</keyword>
<dbReference type="PANTHER" id="PTHR11069:SF23">
    <property type="entry name" value="LYSOSOMAL ACID GLUCOSYLCERAMIDASE"/>
    <property type="match status" value="1"/>
</dbReference>
<dbReference type="Gene3D" id="2.60.40.1180">
    <property type="entry name" value="Golgi alpha-mannosidase II"/>
    <property type="match status" value="1"/>
</dbReference>
<dbReference type="InterPro" id="IPR017853">
    <property type="entry name" value="GH"/>
</dbReference>
<proteinExistence type="inferred from homology"/>
<dbReference type="EMBL" id="JAULBC010000002">
    <property type="protein sequence ID" value="MEX6687813.1"/>
    <property type="molecule type" value="Genomic_DNA"/>
</dbReference>
<dbReference type="Pfam" id="PF17189">
    <property type="entry name" value="Glyco_hydro_30C"/>
    <property type="match status" value="1"/>
</dbReference>
<evidence type="ECO:0000313" key="8">
    <source>
        <dbReference type="EMBL" id="MEX6687813.1"/>
    </source>
</evidence>
<dbReference type="Pfam" id="PF02055">
    <property type="entry name" value="Glyco_hydro_30"/>
    <property type="match status" value="1"/>
</dbReference>
<evidence type="ECO:0000256" key="2">
    <source>
        <dbReference type="ARBA" id="ARBA00022729"/>
    </source>
</evidence>
<evidence type="ECO:0000259" key="6">
    <source>
        <dbReference type="Pfam" id="PF02055"/>
    </source>
</evidence>
<accession>A0ABV3ZH35</accession>
<comment type="caution">
    <text evidence="8">The sequence shown here is derived from an EMBL/GenBank/DDBJ whole genome shotgun (WGS) entry which is preliminary data.</text>
</comment>
<dbReference type="RefSeq" id="WP_369329217.1">
    <property type="nucleotide sequence ID" value="NZ_JAULBC010000002.1"/>
</dbReference>
<reference evidence="8 9" key="1">
    <citation type="submission" date="2023-07" db="EMBL/GenBank/DDBJ databases">
        <authorList>
            <person name="Lian W.-H."/>
        </authorList>
    </citation>
    <scope>NUCLEOTIDE SEQUENCE [LARGE SCALE GENOMIC DNA]</scope>
    <source>
        <strain evidence="8 9">SYSU DXS3180</strain>
    </source>
</reference>
<evidence type="ECO:0000256" key="3">
    <source>
        <dbReference type="ARBA" id="ARBA00022801"/>
    </source>
</evidence>
<feature type="signal peptide" evidence="5">
    <location>
        <begin position="1"/>
        <end position="21"/>
    </location>
</feature>
<evidence type="ECO:0000256" key="1">
    <source>
        <dbReference type="ARBA" id="ARBA00005382"/>
    </source>
</evidence>
<dbReference type="Proteomes" id="UP001560573">
    <property type="component" value="Unassembled WGS sequence"/>
</dbReference>
<evidence type="ECO:0000313" key="9">
    <source>
        <dbReference type="Proteomes" id="UP001560573"/>
    </source>
</evidence>
<dbReference type="Gene3D" id="3.20.20.80">
    <property type="entry name" value="Glycosidases"/>
    <property type="match status" value="1"/>
</dbReference>
<feature type="domain" description="Glycosyl hydrolase family 30 beta sandwich" evidence="7">
    <location>
        <begin position="403"/>
        <end position="462"/>
    </location>
</feature>